<comment type="caution">
    <text evidence="1">The sequence shown here is derived from an EMBL/GenBank/DDBJ whole genome shotgun (WGS) entry which is preliminary data.</text>
</comment>
<sequence>MFIHTKKRRCCQIKNERNFIKYKYTDNVIFFFLINNTKCTEIKLYLK</sequence>
<evidence type="ECO:0000313" key="1">
    <source>
        <dbReference type="EMBL" id="EGL42280.1"/>
    </source>
</evidence>
<organism evidence="1 2">
    <name type="scientific">Megasphaera lornae</name>
    <dbReference type="NCBI Taxonomy" id="1000568"/>
    <lineage>
        <taxon>Bacteria</taxon>
        <taxon>Bacillati</taxon>
        <taxon>Bacillota</taxon>
        <taxon>Negativicutes</taxon>
        <taxon>Veillonellales</taxon>
        <taxon>Veillonellaceae</taxon>
        <taxon>Megasphaera</taxon>
    </lineage>
</organism>
<name>A0ABP2L647_9FIRM</name>
<gene>
    <name evidence="1" type="ORF">HMPREF1039_1600</name>
</gene>
<keyword evidence="2" id="KW-1185">Reference proteome</keyword>
<reference evidence="1 2" key="1">
    <citation type="submission" date="2011-04" db="EMBL/GenBank/DDBJ databases">
        <authorList>
            <person name="Harkins D.M."/>
            <person name="Madupu R."/>
            <person name="Durkin A.S."/>
            <person name="Torralba M."/>
            <person name="Methe B."/>
            <person name="Sutton G.G."/>
            <person name="Nelson K.E."/>
        </authorList>
    </citation>
    <scope>NUCLEOTIDE SEQUENCE [LARGE SCALE GENOMIC DNA]</scope>
    <source>
        <strain evidence="1 2">UPII 199-6</strain>
    </source>
</reference>
<accession>A0ABP2L647</accession>
<dbReference type="EMBL" id="AFIJ01000005">
    <property type="protein sequence ID" value="EGL42280.1"/>
    <property type="molecule type" value="Genomic_DNA"/>
</dbReference>
<dbReference type="Proteomes" id="UP000004018">
    <property type="component" value="Unassembled WGS sequence"/>
</dbReference>
<proteinExistence type="predicted"/>
<evidence type="ECO:0000313" key="2">
    <source>
        <dbReference type="Proteomes" id="UP000004018"/>
    </source>
</evidence>
<protein>
    <submittedName>
        <fullName evidence="1">Uncharacterized protein</fullName>
    </submittedName>
</protein>